<reference evidence="1" key="2">
    <citation type="journal article" date="2015" name="Fish Shellfish Immunol.">
        <title>Early steps in the European eel (Anguilla anguilla)-Vibrio vulnificus interaction in the gills: Role of the RtxA13 toxin.</title>
        <authorList>
            <person name="Callol A."/>
            <person name="Pajuelo D."/>
            <person name="Ebbesson L."/>
            <person name="Teles M."/>
            <person name="MacKenzie S."/>
            <person name="Amaro C."/>
        </authorList>
    </citation>
    <scope>NUCLEOTIDE SEQUENCE</scope>
</reference>
<dbReference type="EMBL" id="GBXM01077427">
    <property type="protein sequence ID" value="JAH31150.1"/>
    <property type="molecule type" value="Transcribed_RNA"/>
</dbReference>
<proteinExistence type="predicted"/>
<sequence length="13" mass="1386">MGPVITTGIRIEV</sequence>
<reference evidence="1" key="1">
    <citation type="submission" date="2014-11" db="EMBL/GenBank/DDBJ databases">
        <authorList>
            <person name="Amaro Gonzalez C."/>
        </authorList>
    </citation>
    <scope>NUCLEOTIDE SEQUENCE</scope>
</reference>
<name>A0A0E9RRY7_ANGAN</name>
<evidence type="ECO:0000313" key="1">
    <source>
        <dbReference type="EMBL" id="JAH31150.1"/>
    </source>
</evidence>
<accession>A0A0E9RRY7</accession>
<organism evidence="1">
    <name type="scientific">Anguilla anguilla</name>
    <name type="common">European freshwater eel</name>
    <name type="synonym">Muraena anguilla</name>
    <dbReference type="NCBI Taxonomy" id="7936"/>
    <lineage>
        <taxon>Eukaryota</taxon>
        <taxon>Metazoa</taxon>
        <taxon>Chordata</taxon>
        <taxon>Craniata</taxon>
        <taxon>Vertebrata</taxon>
        <taxon>Euteleostomi</taxon>
        <taxon>Actinopterygii</taxon>
        <taxon>Neopterygii</taxon>
        <taxon>Teleostei</taxon>
        <taxon>Anguilliformes</taxon>
        <taxon>Anguillidae</taxon>
        <taxon>Anguilla</taxon>
    </lineage>
</organism>
<protein>
    <submittedName>
        <fullName evidence="1">Uncharacterized protein</fullName>
    </submittedName>
</protein>